<evidence type="ECO:0000313" key="3">
    <source>
        <dbReference type="EMBL" id="BAD11009.1"/>
    </source>
</evidence>
<keyword evidence="2" id="KW-0732">Signal</keyword>
<reference evidence="3" key="1">
    <citation type="submission" date="2004-02" db="EMBL/GenBank/DDBJ databases">
        <title>Newly identified genes involved in the controlling of biosynthesis of 2,4-DAPG.</title>
        <authorList>
            <person name="He Y."/>
            <person name="Suzuki S."/>
            <person name="Oyaizu H."/>
        </authorList>
    </citation>
    <scope>NUCLEOTIDE SEQUENCE</scope>
</reference>
<protein>
    <submittedName>
        <fullName evidence="3">Uncharacterized protein rpsC</fullName>
    </submittedName>
</protein>
<name>Q75QJ3_PSEFL</name>
<dbReference type="CDD" id="cd16329">
    <property type="entry name" value="LolA_like"/>
    <property type="match status" value="1"/>
</dbReference>
<dbReference type="AlphaFoldDB" id="Q75QJ3"/>
<sequence length="483" mass="53916">MQSKISLRISALAIALLSAGLVQAAVSPEQAARLNKDLHAYGRRACRQQGRQHSGVDRGLHHRAGRLQKRRQACRPLRRRQAVVLGDRRQHGAVRRPVGRWHQGLAAEVSGLPARCLSDPPQCRRAAVGVRQHAEERDPCQPGGGDRKSQRRLWRDSFPLPQNGAEVLWNYRLSWQGADTFYSPFDTWLMTAGGKKIQATRARFWYQNPYYFKEGSLETFGSKFLIGKLATELPSSKAGEGLMTHWDMDPGKRAAWQYLVGQRRVRRTPNIAYDTPDFVTSGVGFFDEAFMVFGPTDRHDLKLVGKKELLVPYNNNRAAAAKSDDLVKPNFLNPDLVRWEKHRVWVVSATLKDGKRHVVPKRTYYVDEDSWQVLLVDGYDAQGKLGRHNYSLTLLAPEMPAADGPDVVGQLQPGNRGLLPQLVGQRPERAVPELSASTSGVLHPGRHGQRQQPLSLGARRRGCGFGARGRAVGSLFLGGWSGQ</sequence>
<feature type="chain" id="PRO_5004285932" evidence="2">
    <location>
        <begin position="25"/>
        <end position="483"/>
    </location>
</feature>
<evidence type="ECO:0000256" key="2">
    <source>
        <dbReference type="SAM" id="SignalP"/>
    </source>
</evidence>
<feature type="signal peptide" evidence="2">
    <location>
        <begin position="1"/>
        <end position="24"/>
    </location>
</feature>
<organism evidence="3">
    <name type="scientific">Pseudomonas fluorescens</name>
    <dbReference type="NCBI Taxonomy" id="294"/>
    <lineage>
        <taxon>Bacteria</taxon>
        <taxon>Pseudomonadati</taxon>
        <taxon>Pseudomonadota</taxon>
        <taxon>Gammaproteobacteria</taxon>
        <taxon>Pseudomonadales</taxon>
        <taxon>Pseudomonadaceae</taxon>
        <taxon>Pseudomonas</taxon>
    </lineage>
</organism>
<dbReference type="Pfam" id="PF07044">
    <property type="entry name" value="DUF1329"/>
    <property type="match status" value="1"/>
</dbReference>
<gene>
    <name evidence="3" type="primary">rpsC</name>
</gene>
<dbReference type="InterPro" id="IPR010752">
    <property type="entry name" value="DUF1329"/>
</dbReference>
<dbReference type="Gene3D" id="2.50.20.10">
    <property type="entry name" value="Lipoprotein localisation LolA/LolB/LppX"/>
    <property type="match status" value="1"/>
</dbReference>
<proteinExistence type="predicted"/>
<dbReference type="EMBL" id="AB162134">
    <property type="protein sequence ID" value="BAD11009.1"/>
    <property type="molecule type" value="Genomic_DNA"/>
</dbReference>
<feature type="region of interest" description="Disordered" evidence="1">
    <location>
        <begin position="436"/>
        <end position="455"/>
    </location>
</feature>
<evidence type="ECO:0000256" key="1">
    <source>
        <dbReference type="SAM" id="MobiDB-lite"/>
    </source>
</evidence>
<feature type="region of interest" description="Disordered" evidence="1">
    <location>
        <begin position="130"/>
        <end position="152"/>
    </location>
</feature>
<accession>Q75QJ3</accession>